<dbReference type="AlphaFoldDB" id="A0AAP3EU30"/>
<dbReference type="EMBL" id="JALXKZ020000006">
    <property type="protein sequence ID" value="MCV7628630.1"/>
    <property type="molecule type" value="Genomic_DNA"/>
</dbReference>
<dbReference type="Proteomes" id="UP001205867">
    <property type="component" value="Unassembled WGS sequence"/>
</dbReference>
<gene>
    <name evidence="1" type="ORF">M3A82_004640</name>
</gene>
<proteinExistence type="predicted"/>
<evidence type="ECO:0000313" key="2">
    <source>
        <dbReference type="Proteomes" id="UP001205867"/>
    </source>
</evidence>
<accession>A0AAP3EU30</accession>
<comment type="caution">
    <text evidence="1">The sequence shown here is derived from an EMBL/GenBank/DDBJ whole genome shotgun (WGS) entry which is preliminary data.</text>
</comment>
<name>A0AAP3EU30_MICLU</name>
<evidence type="ECO:0000313" key="1">
    <source>
        <dbReference type="EMBL" id="MCV7628630.1"/>
    </source>
</evidence>
<protein>
    <submittedName>
        <fullName evidence="1">Uncharacterized protein</fullName>
    </submittedName>
</protein>
<organism evidence="1 2">
    <name type="scientific">Micrococcus luteus</name>
    <name type="common">Micrococcus lysodeikticus</name>
    <dbReference type="NCBI Taxonomy" id="1270"/>
    <lineage>
        <taxon>Bacteria</taxon>
        <taxon>Bacillati</taxon>
        <taxon>Actinomycetota</taxon>
        <taxon>Actinomycetes</taxon>
        <taxon>Micrococcales</taxon>
        <taxon>Micrococcaceae</taxon>
        <taxon>Micrococcus</taxon>
    </lineage>
</organism>
<reference evidence="1" key="1">
    <citation type="submission" date="2023-06" db="EMBL/GenBank/DDBJ databases">
        <title>lsaBGC provides a comprehensive framework for evolutionary analysis of biosynthetic gene clusters within focal taxa.</title>
        <authorList>
            <person name="Salamzade R."/>
            <person name="Sandstrom S."/>
            <person name="Kalan L.R."/>
        </authorList>
    </citation>
    <scope>NUCLEOTIDE SEQUENCE</scope>
    <source>
        <strain evidence="1">P3-SID899</strain>
    </source>
</reference>
<sequence>MMIFAIIQANLMLPAGGRVPNEKARLHAHITIPRAIEEAASRATWDQGDSEKVEAYLRDPEHRYSTDYTYAVGERRGNIIPVTVYVHERKSRLELTPISQDGWGMACVEYKVQPVWEVVDVTCGREARRELREWEKATSDY</sequence>